<dbReference type="Proteomes" id="UP001320420">
    <property type="component" value="Unassembled WGS sequence"/>
</dbReference>
<reference evidence="2 3" key="1">
    <citation type="submission" date="2024-02" db="EMBL/GenBank/DDBJ databases">
        <title>De novo assembly and annotation of 12 fungi associated with fruit tree decline syndrome in Ontario, Canada.</title>
        <authorList>
            <person name="Sulman M."/>
            <person name="Ellouze W."/>
            <person name="Ilyukhin E."/>
        </authorList>
    </citation>
    <scope>NUCLEOTIDE SEQUENCE [LARGE SCALE GENOMIC DNA]</scope>
    <source>
        <strain evidence="2 3">M11/M66-122</strain>
    </source>
</reference>
<proteinExistence type="predicted"/>
<evidence type="ECO:0000313" key="3">
    <source>
        <dbReference type="Proteomes" id="UP001320420"/>
    </source>
</evidence>
<comment type="caution">
    <text evidence="2">The sequence shown here is derived from an EMBL/GenBank/DDBJ whole genome shotgun (WGS) entry which is preliminary data.</text>
</comment>
<organism evidence="2 3">
    <name type="scientific">Diatrype stigma</name>
    <dbReference type="NCBI Taxonomy" id="117547"/>
    <lineage>
        <taxon>Eukaryota</taxon>
        <taxon>Fungi</taxon>
        <taxon>Dikarya</taxon>
        <taxon>Ascomycota</taxon>
        <taxon>Pezizomycotina</taxon>
        <taxon>Sordariomycetes</taxon>
        <taxon>Xylariomycetidae</taxon>
        <taxon>Xylariales</taxon>
        <taxon>Diatrypaceae</taxon>
        <taxon>Diatrype</taxon>
    </lineage>
</organism>
<evidence type="ECO:0000313" key="2">
    <source>
        <dbReference type="EMBL" id="KAK7745193.1"/>
    </source>
</evidence>
<evidence type="ECO:0000256" key="1">
    <source>
        <dbReference type="SAM" id="MobiDB-lite"/>
    </source>
</evidence>
<protein>
    <submittedName>
        <fullName evidence="2">Uncharacterized protein</fullName>
    </submittedName>
</protein>
<accession>A0AAN9UKS8</accession>
<sequence>MGPSKGSYASVNRNHPKMASPSTRTPTPNKVLVLEGVGLFFPCGHGYVKAVDPSPAPGAAAIETALVCPRCSDDGECLACGGVFSGRWCDFCTLCTGFWNFAAWVDYAIASGARRIRFRQGMILVPAEAAVGGGAETEVVTAHVPWPALLTLGEGDVELVSVVNDDDDDGEDGGDGDGLPGIDALATLKVMDQVDHRGRPDASRVGERMTRTVYSLEHDVRLGSDEGWLPPEPTLNFSRFEDAETGRVI</sequence>
<gene>
    <name evidence="2" type="ORF">SLS62_009906</name>
</gene>
<dbReference type="EMBL" id="JAKJXP020000111">
    <property type="protein sequence ID" value="KAK7745193.1"/>
    <property type="molecule type" value="Genomic_DNA"/>
</dbReference>
<dbReference type="AlphaFoldDB" id="A0AAN9UKS8"/>
<feature type="region of interest" description="Disordered" evidence="1">
    <location>
        <begin position="1"/>
        <end position="27"/>
    </location>
</feature>
<keyword evidence="3" id="KW-1185">Reference proteome</keyword>
<name>A0AAN9UKS8_9PEZI</name>